<dbReference type="InterPro" id="IPR027329">
    <property type="entry name" value="TPX2_C"/>
</dbReference>
<feature type="region of interest" description="Disordered" evidence="5">
    <location>
        <begin position="631"/>
        <end position="656"/>
    </location>
</feature>
<organism evidence="7 8">
    <name type="scientific">Galerina marginata (strain CBS 339.88)</name>
    <dbReference type="NCBI Taxonomy" id="685588"/>
    <lineage>
        <taxon>Eukaryota</taxon>
        <taxon>Fungi</taxon>
        <taxon>Dikarya</taxon>
        <taxon>Basidiomycota</taxon>
        <taxon>Agaricomycotina</taxon>
        <taxon>Agaricomycetes</taxon>
        <taxon>Agaricomycetidae</taxon>
        <taxon>Agaricales</taxon>
        <taxon>Agaricineae</taxon>
        <taxon>Strophariaceae</taxon>
        <taxon>Galerina</taxon>
    </lineage>
</organism>
<feature type="region of interest" description="Disordered" evidence="5">
    <location>
        <begin position="102"/>
        <end position="148"/>
    </location>
</feature>
<comment type="subcellular location">
    <subcellularLocation>
        <location evidence="1">Cytoplasm</location>
        <location evidence="1">Cytoskeleton</location>
    </subcellularLocation>
</comment>
<feature type="compositionally biased region" description="Basic and acidic residues" evidence="5">
    <location>
        <begin position="1"/>
        <end position="17"/>
    </location>
</feature>
<evidence type="ECO:0000313" key="7">
    <source>
        <dbReference type="EMBL" id="KDR85917.1"/>
    </source>
</evidence>
<gene>
    <name evidence="7" type="ORF">GALMADRAFT_132545</name>
</gene>
<dbReference type="AlphaFoldDB" id="A0A067TU99"/>
<dbReference type="HOGENOM" id="CLU_397435_0_0_1"/>
<feature type="compositionally biased region" description="Low complexity" evidence="5">
    <location>
        <begin position="505"/>
        <end position="522"/>
    </location>
</feature>
<dbReference type="OrthoDB" id="3242303at2759"/>
<feature type="region of interest" description="Disordered" evidence="5">
    <location>
        <begin position="560"/>
        <end position="584"/>
    </location>
</feature>
<feature type="region of interest" description="Disordered" evidence="5">
    <location>
        <begin position="673"/>
        <end position="693"/>
    </location>
</feature>
<protein>
    <recommendedName>
        <fullName evidence="6">TPX2 C-terminal domain-containing protein</fullName>
    </recommendedName>
</protein>
<feature type="compositionally biased region" description="Basic and acidic residues" evidence="5">
    <location>
        <begin position="560"/>
        <end position="569"/>
    </location>
</feature>
<feature type="compositionally biased region" description="Low complexity" evidence="5">
    <location>
        <begin position="473"/>
        <end position="484"/>
    </location>
</feature>
<evidence type="ECO:0000259" key="6">
    <source>
        <dbReference type="Pfam" id="PF06886"/>
    </source>
</evidence>
<dbReference type="EMBL" id="KL142367">
    <property type="protein sequence ID" value="KDR85917.1"/>
    <property type="molecule type" value="Genomic_DNA"/>
</dbReference>
<evidence type="ECO:0000256" key="2">
    <source>
        <dbReference type="ARBA" id="ARBA00005885"/>
    </source>
</evidence>
<sequence>MPQRNSGDELSLRHLPDMSDTSFSFQIPGSVPEENLLDEGDLDFFKGGDLSAVPTIVPSTSHNEPLSLSQLTPRPTAQKQALQSTHIPTSFPTLSYEYVNDGIPDSKHEKPTSRVQRPKLSKITTEGISKSRPKLITPSIPHISLSQGSPAGARLEALSAEVDSLDEDGPIRGSYAHQELKSTETHQPKGIRRTSLEKKRLLLIPEKREKHTRSKQKVIQGGITKTKIISKPTDKASHSGGAISPRIAISVFSPAQHATLCKVLDGDEISLADTTTTSLTAGGGAAARLVQYSQKLITSFGGLNSEAPADVNVSSVEAQADAQEDLETGTDASLTRPGTADGTDRPLTLSQLSPRKSPCRPPTPTPPANAPMSPLRPPTKRPVSVASEIHHHKKSKTDASTTGAASNGSETSSSGQPHNTSTSVRKYPKPNVFDSISIKPTGRGIGRARGNAITRQAPVFKPGSNDDVRHASRSTSTSNPSSSRTKLRVSRQDDNDTIKAENRASTLRGTSKPSSSSLSRSSTSAKPASLFLSYFCAVVHALPHATRPVEFKLLTDSRLETRKGEHGKEPTNSQSRSRSQREAKPIPDFKALHAAQEAELAHRKENVHPTVPLSIKWETDHRLKERQKFDEKVREKEREQERLMEERRREREEQEAKELRELRKKAIPKAHEVPEWYKEAPKKKDKTIGGIGG</sequence>
<evidence type="ECO:0000256" key="1">
    <source>
        <dbReference type="ARBA" id="ARBA00004245"/>
    </source>
</evidence>
<keyword evidence="8" id="KW-1185">Reference proteome</keyword>
<evidence type="ECO:0000256" key="4">
    <source>
        <dbReference type="ARBA" id="ARBA00023212"/>
    </source>
</evidence>
<proteinExistence type="inferred from homology"/>
<dbReference type="Proteomes" id="UP000027222">
    <property type="component" value="Unassembled WGS sequence"/>
</dbReference>
<dbReference type="Pfam" id="PF06886">
    <property type="entry name" value="TPX2"/>
    <property type="match status" value="1"/>
</dbReference>
<evidence type="ECO:0000256" key="3">
    <source>
        <dbReference type="ARBA" id="ARBA00022490"/>
    </source>
</evidence>
<dbReference type="GO" id="GO:0005856">
    <property type="term" value="C:cytoskeleton"/>
    <property type="evidence" value="ECO:0007669"/>
    <property type="project" value="UniProtKB-SubCell"/>
</dbReference>
<feature type="domain" description="TPX2 C-terminal" evidence="6">
    <location>
        <begin position="616"/>
        <end position="685"/>
    </location>
</feature>
<feature type="compositionally biased region" description="Pro residues" evidence="5">
    <location>
        <begin position="359"/>
        <end position="377"/>
    </location>
</feature>
<feature type="compositionally biased region" description="Basic and acidic residues" evidence="5">
    <location>
        <begin position="490"/>
        <end position="502"/>
    </location>
</feature>
<comment type="similarity">
    <text evidence="2">Belongs to the TPX2 family.</text>
</comment>
<feature type="compositionally biased region" description="Basic and acidic residues" evidence="5">
    <location>
        <begin position="673"/>
        <end position="682"/>
    </location>
</feature>
<keyword evidence="4" id="KW-0206">Cytoskeleton</keyword>
<dbReference type="STRING" id="685588.A0A067TU99"/>
<name>A0A067TU99_GALM3</name>
<reference evidence="8" key="1">
    <citation type="journal article" date="2014" name="Proc. Natl. Acad. Sci. U.S.A.">
        <title>Extensive sampling of basidiomycete genomes demonstrates inadequacy of the white-rot/brown-rot paradigm for wood decay fungi.</title>
        <authorList>
            <person name="Riley R."/>
            <person name="Salamov A.A."/>
            <person name="Brown D.W."/>
            <person name="Nagy L.G."/>
            <person name="Floudas D."/>
            <person name="Held B.W."/>
            <person name="Levasseur A."/>
            <person name="Lombard V."/>
            <person name="Morin E."/>
            <person name="Otillar R."/>
            <person name="Lindquist E.A."/>
            <person name="Sun H."/>
            <person name="LaButti K.M."/>
            <person name="Schmutz J."/>
            <person name="Jabbour D."/>
            <person name="Luo H."/>
            <person name="Baker S.E."/>
            <person name="Pisabarro A.G."/>
            <person name="Walton J.D."/>
            <person name="Blanchette R.A."/>
            <person name="Henrissat B."/>
            <person name="Martin F."/>
            <person name="Cullen D."/>
            <person name="Hibbett D.S."/>
            <person name="Grigoriev I.V."/>
        </authorList>
    </citation>
    <scope>NUCLEOTIDE SEQUENCE [LARGE SCALE GENOMIC DNA]</scope>
    <source>
        <strain evidence="8">CBS 339.88</strain>
    </source>
</reference>
<evidence type="ECO:0000256" key="5">
    <source>
        <dbReference type="SAM" id="MobiDB-lite"/>
    </source>
</evidence>
<feature type="region of interest" description="Disordered" evidence="5">
    <location>
        <begin position="314"/>
        <end position="522"/>
    </location>
</feature>
<evidence type="ECO:0000313" key="8">
    <source>
        <dbReference type="Proteomes" id="UP000027222"/>
    </source>
</evidence>
<keyword evidence="3" id="KW-0963">Cytoplasm</keyword>
<accession>A0A067TU99</accession>
<feature type="compositionally biased region" description="Polar residues" evidence="5">
    <location>
        <begin position="398"/>
        <end position="424"/>
    </location>
</feature>
<feature type="region of interest" description="Disordered" evidence="5">
    <location>
        <begin position="1"/>
        <end position="21"/>
    </location>
</feature>